<evidence type="ECO:0000256" key="4">
    <source>
        <dbReference type="SAM" id="SignalP"/>
    </source>
</evidence>
<dbReference type="RefSeq" id="WP_139929891.1">
    <property type="nucleotide sequence ID" value="NZ_CP040915.1"/>
</dbReference>
<evidence type="ECO:0000256" key="1">
    <source>
        <dbReference type="ARBA" id="ARBA00004418"/>
    </source>
</evidence>
<feature type="chain" id="PRO_5023022186" evidence="4">
    <location>
        <begin position="26"/>
        <end position="349"/>
    </location>
</feature>
<dbReference type="OrthoDB" id="174578at2"/>
<comment type="similarity">
    <text evidence="2">Belongs to the bacterial solute-binding protein SsuA/TauA family.</text>
</comment>
<keyword evidence="3 4" id="KW-0732">Signal</keyword>
<dbReference type="SUPFAM" id="SSF53850">
    <property type="entry name" value="Periplasmic binding protein-like II"/>
    <property type="match status" value="1"/>
</dbReference>
<dbReference type="PANTHER" id="PTHR30024">
    <property type="entry name" value="ALIPHATIC SULFONATES-BINDING PROTEIN-RELATED"/>
    <property type="match status" value="1"/>
</dbReference>
<gene>
    <name evidence="5" type="ORF">FE374_14410</name>
</gene>
<dbReference type="EMBL" id="CP040915">
    <property type="protein sequence ID" value="QDC25641.1"/>
    <property type="molecule type" value="Genomic_DNA"/>
</dbReference>
<dbReference type="GO" id="GO:0042597">
    <property type="term" value="C:periplasmic space"/>
    <property type="evidence" value="ECO:0007669"/>
    <property type="project" value="UniProtKB-SubCell"/>
</dbReference>
<reference evidence="5 6" key="1">
    <citation type="submission" date="2019-05" db="EMBL/GenBank/DDBJ databases">
        <title>Georgenia *** sp. nov., and Georgenia *** sp. nov., isolated from the intestinal contents of plateau pika (Ochotona curzoniae) in the Qinghai-Tibet plateau of China.</title>
        <authorList>
            <person name="Tian Z."/>
        </authorList>
    </citation>
    <scope>NUCLEOTIDE SEQUENCE [LARGE SCALE GENOMIC DNA]</scope>
    <source>
        <strain evidence="5 6">Z443</strain>
    </source>
</reference>
<evidence type="ECO:0000313" key="6">
    <source>
        <dbReference type="Proteomes" id="UP000314616"/>
    </source>
</evidence>
<comment type="subcellular location">
    <subcellularLocation>
        <location evidence="1">Periplasm</location>
    </subcellularLocation>
</comment>
<dbReference type="PANTHER" id="PTHR30024:SF47">
    <property type="entry name" value="TAURINE-BINDING PERIPLASMIC PROTEIN"/>
    <property type="match status" value="1"/>
</dbReference>
<accession>A0A5B8C858</accession>
<sequence>MSQRRPTVPVRAAAAATLTAVLALAACGSSDDGEPAAGESGTDLPVVRMQGLPADPAALPMLVMEDQGIDTKYGFDAEFLEVDPDAAANTLLLGESDVAMEQDAVTMTLAQQQGEEGVVFFPVLNTMMSMVVLEDSPYQSPEDLIGKKVGHFGVDSGTTSVIAVMLRELYDIDLFTDYDLREAGPAALPELLKSGEVEAILDYEPLALRAVIEGPGRYVFEPAKEWAGATGGWSPYLTNLAARTDWLNDNLDLAINVRDAWIEAVGVIEESNYEIFAEEPYATFLAPGSDEELQGFIEYCADLPCFLTSWTDEDIAHLNDWLDLMVKHQILIEERAPEPVAIRLEELQS</sequence>
<evidence type="ECO:0000313" key="5">
    <source>
        <dbReference type="EMBL" id="QDC25641.1"/>
    </source>
</evidence>
<dbReference type="AlphaFoldDB" id="A0A5B8C858"/>
<dbReference type="Proteomes" id="UP000314616">
    <property type="component" value="Chromosome"/>
</dbReference>
<dbReference type="PROSITE" id="PS51257">
    <property type="entry name" value="PROKAR_LIPOPROTEIN"/>
    <property type="match status" value="1"/>
</dbReference>
<feature type="signal peptide" evidence="4">
    <location>
        <begin position="1"/>
        <end position="25"/>
    </location>
</feature>
<protein>
    <submittedName>
        <fullName evidence="5">ABC transporter substrate-binding protein</fullName>
    </submittedName>
</protein>
<proteinExistence type="inferred from homology"/>
<dbReference type="KEGG" id="gyu:FE374_14410"/>
<name>A0A5B8C858_9MICO</name>
<evidence type="ECO:0000256" key="3">
    <source>
        <dbReference type="ARBA" id="ARBA00022729"/>
    </source>
</evidence>
<dbReference type="Pfam" id="PF13379">
    <property type="entry name" value="NMT1_2"/>
    <property type="match status" value="1"/>
</dbReference>
<dbReference type="Gene3D" id="3.40.190.10">
    <property type="entry name" value="Periplasmic binding protein-like II"/>
    <property type="match status" value="2"/>
</dbReference>
<organism evidence="5 6">
    <name type="scientific">Georgenia yuyongxinii</name>
    <dbReference type="NCBI Taxonomy" id="2589797"/>
    <lineage>
        <taxon>Bacteria</taxon>
        <taxon>Bacillati</taxon>
        <taxon>Actinomycetota</taxon>
        <taxon>Actinomycetes</taxon>
        <taxon>Micrococcales</taxon>
        <taxon>Bogoriellaceae</taxon>
        <taxon>Georgenia</taxon>
    </lineage>
</organism>
<evidence type="ECO:0000256" key="2">
    <source>
        <dbReference type="ARBA" id="ARBA00010742"/>
    </source>
</evidence>